<dbReference type="OrthoDB" id="1862401at2759"/>
<dbReference type="PANTHER" id="PTHR31642">
    <property type="entry name" value="TRICHOTHECENE 3-O-ACETYLTRANSFERASE"/>
    <property type="match status" value="1"/>
</dbReference>
<keyword evidence="1 2" id="KW-0808">Transferase</keyword>
<dbReference type="GO" id="GO:0016747">
    <property type="term" value="F:acyltransferase activity, transferring groups other than amino-acyl groups"/>
    <property type="evidence" value="ECO:0007669"/>
    <property type="project" value="TreeGrafter"/>
</dbReference>
<gene>
    <name evidence="2" type="ORF">GTA08_BOTSDO04008</name>
</gene>
<accession>A0A8H4NAQ9</accession>
<keyword evidence="3" id="KW-1185">Reference proteome</keyword>
<reference evidence="2" key="1">
    <citation type="submission" date="2020-04" db="EMBL/GenBank/DDBJ databases">
        <title>Genome Assembly and Annotation of Botryosphaeria dothidea sdau 11-99, a Latent Pathogen of Apple Fruit Ring Rot in China.</title>
        <authorList>
            <person name="Yu C."/>
            <person name="Diao Y."/>
            <person name="Lu Q."/>
            <person name="Zhao J."/>
            <person name="Cui S."/>
            <person name="Peng C."/>
            <person name="He B."/>
            <person name="Liu H."/>
        </authorList>
    </citation>
    <scope>NUCLEOTIDE SEQUENCE [LARGE SCALE GENOMIC DNA]</scope>
    <source>
        <strain evidence="2">Sdau11-99</strain>
    </source>
</reference>
<comment type="caution">
    <text evidence="2">The sequence shown here is derived from an EMBL/GenBank/DDBJ whole genome shotgun (WGS) entry which is preliminary data.</text>
</comment>
<protein>
    <submittedName>
        <fullName evidence="2">Transferase</fullName>
    </submittedName>
</protein>
<dbReference type="PANTHER" id="PTHR31642:SF310">
    <property type="entry name" value="FATTY ALCOHOL:CAFFEOYL-COA ACYLTRANSFERASE"/>
    <property type="match status" value="1"/>
</dbReference>
<dbReference type="EMBL" id="WWBZ02000022">
    <property type="protein sequence ID" value="KAF4308547.1"/>
    <property type="molecule type" value="Genomic_DNA"/>
</dbReference>
<dbReference type="InterPro" id="IPR050317">
    <property type="entry name" value="Plant_Fungal_Acyltransferase"/>
</dbReference>
<dbReference type="Pfam" id="PF02458">
    <property type="entry name" value="Transferase"/>
    <property type="match status" value="1"/>
</dbReference>
<name>A0A8H4NAQ9_9PEZI</name>
<dbReference type="Proteomes" id="UP000572817">
    <property type="component" value="Unassembled WGS sequence"/>
</dbReference>
<dbReference type="AlphaFoldDB" id="A0A8H4NAQ9"/>
<organism evidence="2 3">
    <name type="scientific">Botryosphaeria dothidea</name>
    <dbReference type="NCBI Taxonomy" id="55169"/>
    <lineage>
        <taxon>Eukaryota</taxon>
        <taxon>Fungi</taxon>
        <taxon>Dikarya</taxon>
        <taxon>Ascomycota</taxon>
        <taxon>Pezizomycotina</taxon>
        <taxon>Dothideomycetes</taxon>
        <taxon>Dothideomycetes incertae sedis</taxon>
        <taxon>Botryosphaeriales</taxon>
        <taxon>Botryosphaeriaceae</taxon>
        <taxon>Botryosphaeria</taxon>
    </lineage>
</organism>
<dbReference type="InterPro" id="IPR023213">
    <property type="entry name" value="CAT-like_dom_sf"/>
</dbReference>
<evidence type="ECO:0000313" key="2">
    <source>
        <dbReference type="EMBL" id="KAF4308547.1"/>
    </source>
</evidence>
<sequence length="465" mass="50798">MFGHTNDPFIFSPLEQSGPRVYARPIFCFPLGPSYDQDEVVRILKGGLAATKEQIPYLSAEVVPDPDAEQKGCLYLREGDFGELRVKTLDKSEFPLTYDEFRARNFPVDVLRDDVLCPVPSVPKAGDAVPVFVSQASFVEGGLLLSICIFHLVADGYSLSRVFQAWAQHCRKAQDKNSREDVFLSSSAFERAPLMVGHLSDPDKCNLDDYPEIVVTEQPPEHQVPATARPYRATVYRFTALALAQLRADASAGSAHKVSTDDALAALMWRCTLAAQLSADAAAALPDPTSILSVAVPCRSRTFPPLAPDYMGCPYIYAMPRAPAADLVAGKAELPSLARLVKAAVDAITPHYLSNVINMFQKVHDYACLKPACFDGLGGPHVFVSTWQKLPFYSTEWGDKLGGRCERLRTASHGMLNGLHMILPAVPKSSAPEGSEGVEVVMGFEDDKGEALKNDSLWMRYAVVA</sequence>
<evidence type="ECO:0000313" key="3">
    <source>
        <dbReference type="Proteomes" id="UP000572817"/>
    </source>
</evidence>
<dbReference type="Gene3D" id="3.30.559.10">
    <property type="entry name" value="Chloramphenicol acetyltransferase-like domain"/>
    <property type="match status" value="2"/>
</dbReference>
<evidence type="ECO:0000256" key="1">
    <source>
        <dbReference type="ARBA" id="ARBA00022679"/>
    </source>
</evidence>
<proteinExistence type="predicted"/>
<dbReference type="GO" id="GO:0044550">
    <property type="term" value="P:secondary metabolite biosynthetic process"/>
    <property type="evidence" value="ECO:0007669"/>
    <property type="project" value="TreeGrafter"/>
</dbReference>